<evidence type="ECO:0008006" key="3">
    <source>
        <dbReference type="Google" id="ProtNLM"/>
    </source>
</evidence>
<evidence type="ECO:0000313" key="2">
    <source>
        <dbReference type="Proteomes" id="UP001166191"/>
    </source>
</evidence>
<sequence>MFDLAPCTDAARIDRAPIGRHNIGCALLTFERQKAGVICDVPLTAKLRTVIARPSLNMRCKPYAPEGLGRLFRNAAVAVGMKARLHGLRQVFCACRAEQGKSAHQVAALAGHMTLGEVERHTRAADHQPIVGLVVKGG</sequence>
<dbReference type="Proteomes" id="UP001166191">
    <property type="component" value="Unassembled WGS sequence"/>
</dbReference>
<keyword evidence="2" id="KW-1185">Reference proteome</keyword>
<protein>
    <recommendedName>
        <fullName evidence="3">Phage integrase family protein</fullName>
    </recommendedName>
</protein>
<name>A0ABS6ADV0_9RHOB</name>
<dbReference type="RefSeq" id="WP_216031449.1">
    <property type="nucleotide sequence ID" value="NZ_JAHKNG010000001.1"/>
</dbReference>
<reference evidence="1" key="1">
    <citation type="submission" date="2021-06" db="EMBL/GenBank/DDBJ databases">
        <title>Paracoccus bacterium XHP0099 sp. nov., isolated from the surface waters of the Yellow Sea.</title>
        <authorList>
            <person name="Xue H."/>
            <person name="Zhang D."/>
        </authorList>
    </citation>
    <scope>NUCLEOTIDE SEQUENCE</scope>
    <source>
        <strain evidence="1">XHP0099</strain>
    </source>
</reference>
<comment type="caution">
    <text evidence="1">The sequence shown here is derived from an EMBL/GenBank/DDBJ whole genome shotgun (WGS) entry which is preliminary data.</text>
</comment>
<gene>
    <name evidence="1" type="ORF">KNW02_01385</name>
</gene>
<organism evidence="1 2">
    <name type="scientific">Paracoccus marinaquae</name>
    <dbReference type="NCBI Taxonomy" id="2841926"/>
    <lineage>
        <taxon>Bacteria</taxon>
        <taxon>Pseudomonadati</taxon>
        <taxon>Pseudomonadota</taxon>
        <taxon>Alphaproteobacteria</taxon>
        <taxon>Rhodobacterales</taxon>
        <taxon>Paracoccaceae</taxon>
        <taxon>Paracoccus</taxon>
    </lineage>
</organism>
<proteinExistence type="predicted"/>
<accession>A0ABS6ADV0</accession>
<dbReference type="EMBL" id="JAHKNG010000001">
    <property type="protein sequence ID" value="MBU3028768.1"/>
    <property type="molecule type" value="Genomic_DNA"/>
</dbReference>
<evidence type="ECO:0000313" key="1">
    <source>
        <dbReference type="EMBL" id="MBU3028768.1"/>
    </source>
</evidence>